<accession>A0ABZ1H0Z4</accession>
<gene>
    <name evidence="2" type="ORF">OIE73_38835</name>
</gene>
<dbReference type="GeneID" id="91548665"/>
<evidence type="ECO:0000256" key="1">
    <source>
        <dbReference type="SAM" id="MobiDB-lite"/>
    </source>
</evidence>
<dbReference type="Proteomes" id="UP001335325">
    <property type="component" value="Chromosome"/>
</dbReference>
<keyword evidence="3" id="KW-1185">Reference proteome</keyword>
<evidence type="ECO:0000313" key="2">
    <source>
        <dbReference type="EMBL" id="WSD11050.1"/>
    </source>
</evidence>
<reference evidence="2 3" key="1">
    <citation type="submission" date="2022-10" db="EMBL/GenBank/DDBJ databases">
        <title>The complete genomes of actinobacterial strains from the NBC collection.</title>
        <authorList>
            <person name="Joergensen T.S."/>
            <person name="Alvarez Arevalo M."/>
            <person name="Sterndorff E.B."/>
            <person name="Faurdal D."/>
            <person name="Vuksanovic O."/>
            <person name="Mourched A.-S."/>
            <person name="Charusanti P."/>
            <person name="Shaw S."/>
            <person name="Blin K."/>
            <person name="Weber T."/>
        </authorList>
    </citation>
    <scope>NUCLEOTIDE SEQUENCE [LARGE SCALE GENOMIC DNA]</scope>
    <source>
        <strain evidence="2 3">NBC 01753</strain>
    </source>
</reference>
<proteinExistence type="predicted"/>
<name>A0ABZ1H0Z4_9ACTN</name>
<sequence>MRDCSPVASPSRQRISGTANGALLLPLTTLWRIIRREGRGTDGGRRHTGRPSGVGAVGAASRRSMRSW</sequence>
<organism evidence="2 3">
    <name type="scientific">Streptomyces hirsutus</name>
    <dbReference type="NCBI Taxonomy" id="35620"/>
    <lineage>
        <taxon>Bacteria</taxon>
        <taxon>Bacillati</taxon>
        <taxon>Actinomycetota</taxon>
        <taxon>Actinomycetes</taxon>
        <taxon>Kitasatosporales</taxon>
        <taxon>Streptomycetaceae</taxon>
        <taxon>Streptomyces</taxon>
    </lineage>
</organism>
<protein>
    <submittedName>
        <fullName evidence="2">Uncharacterized protein</fullName>
    </submittedName>
</protein>
<feature type="region of interest" description="Disordered" evidence="1">
    <location>
        <begin position="37"/>
        <end position="68"/>
    </location>
</feature>
<dbReference type="EMBL" id="CP109134">
    <property type="protein sequence ID" value="WSD11050.1"/>
    <property type="molecule type" value="Genomic_DNA"/>
</dbReference>
<evidence type="ECO:0000313" key="3">
    <source>
        <dbReference type="Proteomes" id="UP001335325"/>
    </source>
</evidence>
<dbReference type="RefSeq" id="WP_326756723.1">
    <property type="nucleotide sequence ID" value="NZ_CP109134.1"/>
</dbReference>